<dbReference type="SMART" id="SM00318">
    <property type="entry name" value="SNc"/>
    <property type="match status" value="1"/>
</dbReference>
<dbReference type="Gene3D" id="2.40.50.90">
    <property type="match status" value="1"/>
</dbReference>
<evidence type="ECO:0000259" key="1">
    <source>
        <dbReference type="PROSITE" id="PS50830"/>
    </source>
</evidence>
<name>A0ABQ2JHI9_9DEIO</name>
<dbReference type="Proteomes" id="UP000645517">
    <property type="component" value="Unassembled WGS sequence"/>
</dbReference>
<dbReference type="PROSITE" id="PS50830">
    <property type="entry name" value="TNASE_3"/>
    <property type="match status" value="1"/>
</dbReference>
<accession>A0ABQ2JHI9</accession>
<dbReference type="PANTHER" id="PTHR12302:SF26">
    <property type="entry name" value="BLR1266 PROTEIN"/>
    <property type="match status" value="1"/>
</dbReference>
<sequence length="227" mass="23807">MARPALSAGYAEGMRALMPLLLLSTAAAQVPATVTGIPTVTDGDTLQIRGVKVRLFGIDAPESSQTCTRAGKTYGCGREAAIALADLVRNKTVTCTRKDVDRYGRMVGVCSVGGTEINRWLVQQGWALPYLQYGGGIYNSAAGQAKSAGKGLYAGTFQNPWDYRKNPGSPPTAGTARTNTVPPVVTKPTVYYANCTAARAAGAAPLRVGQPGYRAAMDRDNDGVACE</sequence>
<dbReference type="InterPro" id="IPR008613">
    <property type="entry name" value="Excalibur_Ca-bd_domain"/>
</dbReference>
<dbReference type="InterPro" id="IPR035437">
    <property type="entry name" value="SNase_OB-fold_sf"/>
</dbReference>
<protein>
    <recommendedName>
        <fullName evidence="1">TNase-like domain-containing protein</fullName>
    </recommendedName>
</protein>
<dbReference type="PANTHER" id="PTHR12302">
    <property type="entry name" value="EBNA2 BINDING PROTEIN P100"/>
    <property type="match status" value="1"/>
</dbReference>
<comment type="caution">
    <text evidence="2">The sequence shown here is derived from an EMBL/GenBank/DDBJ whole genome shotgun (WGS) entry which is preliminary data.</text>
</comment>
<dbReference type="SUPFAM" id="SSF50199">
    <property type="entry name" value="Staphylococcal nuclease"/>
    <property type="match status" value="1"/>
</dbReference>
<evidence type="ECO:0000313" key="2">
    <source>
        <dbReference type="EMBL" id="GGN45235.1"/>
    </source>
</evidence>
<proteinExistence type="predicted"/>
<gene>
    <name evidence="2" type="ORF">GCM10010842_34590</name>
</gene>
<feature type="domain" description="TNase-like" evidence="1">
    <location>
        <begin position="37"/>
        <end position="155"/>
    </location>
</feature>
<dbReference type="InterPro" id="IPR016071">
    <property type="entry name" value="Staphylococal_nuclease_OB-fold"/>
</dbReference>
<dbReference type="EMBL" id="BMOR01000026">
    <property type="protein sequence ID" value="GGN45235.1"/>
    <property type="molecule type" value="Genomic_DNA"/>
</dbReference>
<dbReference type="Pfam" id="PF05901">
    <property type="entry name" value="Excalibur"/>
    <property type="match status" value="1"/>
</dbReference>
<dbReference type="SMART" id="SM00894">
    <property type="entry name" value="Excalibur"/>
    <property type="match status" value="1"/>
</dbReference>
<organism evidence="2 3">
    <name type="scientific">Deinococcus daejeonensis</name>
    <dbReference type="NCBI Taxonomy" id="1007098"/>
    <lineage>
        <taxon>Bacteria</taxon>
        <taxon>Thermotogati</taxon>
        <taxon>Deinococcota</taxon>
        <taxon>Deinococci</taxon>
        <taxon>Deinococcales</taxon>
        <taxon>Deinococcaceae</taxon>
        <taxon>Deinococcus</taxon>
    </lineage>
</organism>
<reference evidence="3" key="1">
    <citation type="journal article" date="2019" name="Int. J. Syst. Evol. Microbiol.">
        <title>The Global Catalogue of Microorganisms (GCM) 10K type strain sequencing project: providing services to taxonomists for standard genome sequencing and annotation.</title>
        <authorList>
            <consortium name="The Broad Institute Genomics Platform"/>
            <consortium name="The Broad Institute Genome Sequencing Center for Infectious Disease"/>
            <person name="Wu L."/>
            <person name="Ma J."/>
        </authorList>
    </citation>
    <scope>NUCLEOTIDE SEQUENCE [LARGE SCALE GENOMIC DNA]</scope>
    <source>
        <strain evidence="3">JCM 16918</strain>
    </source>
</reference>
<dbReference type="Pfam" id="PF00565">
    <property type="entry name" value="SNase"/>
    <property type="match status" value="1"/>
</dbReference>
<evidence type="ECO:0000313" key="3">
    <source>
        <dbReference type="Proteomes" id="UP000645517"/>
    </source>
</evidence>
<keyword evidence="3" id="KW-1185">Reference proteome</keyword>